<dbReference type="Proteomes" id="UP000245911">
    <property type="component" value="Unassembled WGS sequence"/>
</dbReference>
<dbReference type="Pfam" id="PF19489">
    <property type="entry name" value="SLT_4"/>
    <property type="match status" value="1"/>
</dbReference>
<feature type="domain" description="Transglycosylase SLT" evidence="1">
    <location>
        <begin position="7"/>
        <end position="191"/>
    </location>
</feature>
<reference evidence="2 3" key="1">
    <citation type="submission" date="2018-04" db="EMBL/GenBank/DDBJ databases">
        <title>Pararhodobacter oceanense sp. nov., isolated from marine intertidal sediment.</title>
        <authorList>
            <person name="Wang X.-L."/>
            <person name="Du Z.-J."/>
        </authorList>
    </citation>
    <scope>NUCLEOTIDE SEQUENCE [LARGE SCALE GENOMIC DNA]</scope>
    <source>
        <strain evidence="2 3">AM505</strain>
    </source>
</reference>
<keyword evidence="3" id="KW-1185">Reference proteome</keyword>
<evidence type="ECO:0000313" key="2">
    <source>
        <dbReference type="EMBL" id="PVH27892.1"/>
    </source>
</evidence>
<dbReference type="Gene3D" id="1.10.530.10">
    <property type="match status" value="1"/>
</dbReference>
<proteinExistence type="predicted"/>
<dbReference type="RefSeq" id="WP_116559413.1">
    <property type="nucleotide sequence ID" value="NZ_JBLWXM010000002.1"/>
</dbReference>
<evidence type="ECO:0000259" key="1">
    <source>
        <dbReference type="Pfam" id="PF19489"/>
    </source>
</evidence>
<dbReference type="EMBL" id="QDKM01000008">
    <property type="protein sequence ID" value="PVH27892.1"/>
    <property type="molecule type" value="Genomic_DNA"/>
</dbReference>
<evidence type="ECO:0000313" key="3">
    <source>
        <dbReference type="Proteomes" id="UP000245911"/>
    </source>
</evidence>
<comment type="caution">
    <text evidence="2">The sequence shown here is derived from an EMBL/GenBank/DDBJ whole genome shotgun (WGS) entry which is preliminary data.</text>
</comment>
<dbReference type="SUPFAM" id="SSF53955">
    <property type="entry name" value="Lysozyme-like"/>
    <property type="match status" value="1"/>
</dbReference>
<name>A0A2T8HRC2_9RHOB</name>
<organism evidence="2 3">
    <name type="scientific">Pararhodobacter oceanensis</name>
    <dbReference type="NCBI Taxonomy" id="2172121"/>
    <lineage>
        <taxon>Bacteria</taxon>
        <taxon>Pseudomonadati</taxon>
        <taxon>Pseudomonadota</taxon>
        <taxon>Alphaproteobacteria</taxon>
        <taxon>Rhodobacterales</taxon>
        <taxon>Paracoccaceae</taxon>
        <taxon>Pararhodobacter</taxon>
    </lineage>
</organism>
<protein>
    <submittedName>
        <fullName evidence="2">Lytic transglycosylase</fullName>
    </submittedName>
</protein>
<gene>
    <name evidence="2" type="ORF">DDE20_15395</name>
</gene>
<accession>A0A2T8HRC2</accession>
<sequence length="194" mass="22367">MSSVLRFLVVAILLASCGGREYSAPRNLDDACALSRERPAYMRAMRDTERRWSVPVPVQMAIIHAESRFRGDARTPHRYALGVIPMGRQSSAYGYSQALDGTWEEYQEQTRSRRARRDDIDDATDFIGWYARESYERNNILPTDARNLYLAYHEGQAGYRRGSYNGKPWLVALSSRVAQRAQMYDEQLRSCGRR</sequence>
<dbReference type="InterPro" id="IPR023346">
    <property type="entry name" value="Lysozyme-like_dom_sf"/>
</dbReference>
<dbReference type="InterPro" id="IPR045795">
    <property type="entry name" value="SLT_4"/>
</dbReference>
<dbReference type="PROSITE" id="PS51257">
    <property type="entry name" value="PROKAR_LIPOPROTEIN"/>
    <property type="match status" value="1"/>
</dbReference>
<dbReference type="OrthoDB" id="9789144at2"/>
<dbReference type="AlphaFoldDB" id="A0A2T8HRC2"/>